<gene>
    <name evidence="1" type="ORF">POPTR_018G104750</name>
</gene>
<name>A0A3N7G737_POPTR</name>
<reference evidence="1 2" key="1">
    <citation type="journal article" date="2006" name="Science">
        <title>The genome of black cottonwood, Populus trichocarpa (Torr. &amp; Gray).</title>
        <authorList>
            <person name="Tuskan G.A."/>
            <person name="Difazio S."/>
            <person name="Jansson S."/>
            <person name="Bohlmann J."/>
            <person name="Grigoriev I."/>
            <person name="Hellsten U."/>
            <person name="Putnam N."/>
            <person name="Ralph S."/>
            <person name="Rombauts S."/>
            <person name="Salamov A."/>
            <person name="Schein J."/>
            <person name="Sterck L."/>
            <person name="Aerts A."/>
            <person name="Bhalerao R.R."/>
            <person name="Bhalerao R.P."/>
            <person name="Blaudez D."/>
            <person name="Boerjan W."/>
            <person name="Brun A."/>
            <person name="Brunner A."/>
            <person name="Busov V."/>
            <person name="Campbell M."/>
            <person name="Carlson J."/>
            <person name="Chalot M."/>
            <person name="Chapman J."/>
            <person name="Chen G.L."/>
            <person name="Cooper D."/>
            <person name="Coutinho P.M."/>
            <person name="Couturier J."/>
            <person name="Covert S."/>
            <person name="Cronk Q."/>
            <person name="Cunningham R."/>
            <person name="Davis J."/>
            <person name="Degroeve S."/>
            <person name="Dejardin A."/>
            <person name="Depamphilis C."/>
            <person name="Detter J."/>
            <person name="Dirks B."/>
            <person name="Dubchak I."/>
            <person name="Duplessis S."/>
            <person name="Ehlting J."/>
            <person name="Ellis B."/>
            <person name="Gendler K."/>
            <person name="Goodstein D."/>
            <person name="Gribskov M."/>
            <person name="Grimwood J."/>
            <person name="Groover A."/>
            <person name="Gunter L."/>
            <person name="Hamberger B."/>
            <person name="Heinze B."/>
            <person name="Helariutta Y."/>
            <person name="Henrissat B."/>
            <person name="Holligan D."/>
            <person name="Holt R."/>
            <person name="Huang W."/>
            <person name="Islam-Faridi N."/>
            <person name="Jones S."/>
            <person name="Jones-Rhoades M."/>
            <person name="Jorgensen R."/>
            <person name="Joshi C."/>
            <person name="Kangasjarvi J."/>
            <person name="Karlsson J."/>
            <person name="Kelleher C."/>
            <person name="Kirkpatrick R."/>
            <person name="Kirst M."/>
            <person name="Kohler A."/>
            <person name="Kalluri U."/>
            <person name="Larimer F."/>
            <person name="Leebens-Mack J."/>
            <person name="Leple J.C."/>
            <person name="Locascio P."/>
            <person name="Lou Y."/>
            <person name="Lucas S."/>
            <person name="Martin F."/>
            <person name="Montanini B."/>
            <person name="Napoli C."/>
            <person name="Nelson D.R."/>
            <person name="Nelson C."/>
            <person name="Nieminen K."/>
            <person name="Nilsson O."/>
            <person name="Pereda V."/>
            <person name="Peter G."/>
            <person name="Philippe R."/>
            <person name="Pilate G."/>
            <person name="Poliakov A."/>
            <person name="Razumovskaya J."/>
            <person name="Richardson P."/>
            <person name="Rinaldi C."/>
            <person name="Ritland K."/>
            <person name="Rouze P."/>
            <person name="Ryaboy D."/>
            <person name="Schmutz J."/>
            <person name="Schrader J."/>
            <person name="Segerman B."/>
            <person name="Shin H."/>
            <person name="Siddiqui A."/>
            <person name="Sterky F."/>
            <person name="Terry A."/>
            <person name="Tsai C.J."/>
            <person name="Uberbacher E."/>
            <person name="Unneberg P."/>
            <person name="Vahala J."/>
            <person name="Wall K."/>
            <person name="Wessler S."/>
            <person name="Yang G."/>
            <person name="Yin T."/>
            <person name="Douglas C."/>
            <person name="Marra M."/>
            <person name="Sandberg G."/>
            <person name="Van de Peer Y."/>
            <person name="Rokhsar D."/>
        </authorList>
    </citation>
    <scope>NUCLEOTIDE SEQUENCE [LARGE SCALE GENOMIC DNA]</scope>
    <source>
        <strain evidence="2">cv. Nisqually</strain>
    </source>
</reference>
<dbReference type="InParanoid" id="A0A3N7G737"/>
<evidence type="ECO:0000313" key="1">
    <source>
        <dbReference type="EMBL" id="RQP02977.1"/>
    </source>
</evidence>
<protein>
    <submittedName>
        <fullName evidence="1">Uncharacterized protein</fullName>
    </submittedName>
</protein>
<proteinExistence type="predicted"/>
<dbReference type="EMBL" id="CM009307">
    <property type="protein sequence ID" value="RQP02977.1"/>
    <property type="molecule type" value="Genomic_DNA"/>
</dbReference>
<evidence type="ECO:0000313" key="2">
    <source>
        <dbReference type="Proteomes" id="UP000006729"/>
    </source>
</evidence>
<accession>A0A3N7G737</accession>
<keyword evidence="2" id="KW-1185">Reference proteome</keyword>
<organism evidence="1 2">
    <name type="scientific">Populus trichocarpa</name>
    <name type="common">Western balsam poplar</name>
    <name type="synonym">Populus balsamifera subsp. trichocarpa</name>
    <dbReference type="NCBI Taxonomy" id="3694"/>
    <lineage>
        <taxon>Eukaryota</taxon>
        <taxon>Viridiplantae</taxon>
        <taxon>Streptophyta</taxon>
        <taxon>Embryophyta</taxon>
        <taxon>Tracheophyta</taxon>
        <taxon>Spermatophyta</taxon>
        <taxon>Magnoliopsida</taxon>
        <taxon>eudicotyledons</taxon>
        <taxon>Gunneridae</taxon>
        <taxon>Pentapetalae</taxon>
        <taxon>rosids</taxon>
        <taxon>fabids</taxon>
        <taxon>Malpighiales</taxon>
        <taxon>Salicaceae</taxon>
        <taxon>Saliceae</taxon>
        <taxon>Populus</taxon>
    </lineage>
</organism>
<dbReference type="AlphaFoldDB" id="A0A3N7G737"/>
<sequence>MVSFSATQQRRACPFSYNPAVRPASFLHQQLPGSPQLIFIPATSLQGYFFFSAVNCKENKINSPSNSNKLPPSAPATTALLNQRCNFFFSNTSSFFMQYSETSSMRSSKRKAGFQSMNSSFVFNRGRLSVQTQYLEFFLFSIEAVTAGAP</sequence>
<dbReference type="Proteomes" id="UP000006729">
    <property type="component" value="Chromosome 18"/>
</dbReference>